<comment type="caution">
    <text evidence="1">The sequence shown here is derived from an EMBL/GenBank/DDBJ whole genome shotgun (WGS) entry which is preliminary data.</text>
</comment>
<dbReference type="EMBL" id="JANQDX010000009">
    <property type="protein sequence ID" value="KAL0918260.1"/>
    <property type="molecule type" value="Genomic_DNA"/>
</dbReference>
<reference evidence="1 2" key="1">
    <citation type="journal article" date="2024" name="Plant Biotechnol. J.">
        <title>Dendrobium thyrsiflorum genome and its molecular insights into genes involved in important horticultural traits.</title>
        <authorList>
            <person name="Chen B."/>
            <person name="Wang J.Y."/>
            <person name="Zheng P.J."/>
            <person name="Li K.L."/>
            <person name="Liang Y.M."/>
            <person name="Chen X.F."/>
            <person name="Zhang C."/>
            <person name="Zhao X."/>
            <person name="He X."/>
            <person name="Zhang G.Q."/>
            <person name="Liu Z.J."/>
            <person name="Xu Q."/>
        </authorList>
    </citation>
    <scope>NUCLEOTIDE SEQUENCE [LARGE SCALE GENOMIC DNA]</scope>
    <source>
        <strain evidence="1">GZMU011</strain>
    </source>
</reference>
<dbReference type="Proteomes" id="UP001552299">
    <property type="component" value="Unassembled WGS sequence"/>
</dbReference>
<evidence type="ECO:0000313" key="2">
    <source>
        <dbReference type="Proteomes" id="UP001552299"/>
    </source>
</evidence>
<sequence length="78" mass="9450">MDAHLVKRSKETLLYTAGALACLFPRMKLDEDQRKKEEKDERKRKYNVKWSDEVTAEDMEAYRLKRIHHDDPMKDFLH</sequence>
<dbReference type="PROSITE" id="PS51257">
    <property type="entry name" value="PROKAR_LIPOPROTEIN"/>
    <property type="match status" value="1"/>
</dbReference>
<protein>
    <submittedName>
        <fullName evidence="1">Uncharacterized protein</fullName>
    </submittedName>
</protein>
<name>A0ABD0V0G2_DENTH</name>
<organism evidence="1 2">
    <name type="scientific">Dendrobium thyrsiflorum</name>
    <name type="common">Pinecone-like raceme dendrobium</name>
    <name type="synonym">Orchid</name>
    <dbReference type="NCBI Taxonomy" id="117978"/>
    <lineage>
        <taxon>Eukaryota</taxon>
        <taxon>Viridiplantae</taxon>
        <taxon>Streptophyta</taxon>
        <taxon>Embryophyta</taxon>
        <taxon>Tracheophyta</taxon>
        <taxon>Spermatophyta</taxon>
        <taxon>Magnoliopsida</taxon>
        <taxon>Liliopsida</taxon>
        <taxon>Asparagales</taxon>
        <taxon>Orchidaceae</taxon>
        <taxon>Epidendroideae</taxon>
        <taxon>Malaxideae</taxon>
        <taxon>Dendrobiinae</taxon>
        <taxon>Dendrobium</taxon>
    </lineage>
</organism>
<evidence type="ECO:0000313" key="1">
    <source>
        <dbReference type="EMBL" id="KAL0918260.1"/>
    </source>
</evidence>
<dbReference type="AlphaFoldDB" id="A0ABD0V0G2"/>
<accession>A0ABD0V0G2</accession>
<proteinExistence type="predicted"/>
<keyword evidence="2" id="KW-1185">Reference proteome</keyword>
<gene>
    <name evidence="1" type="ORF">M5K25_010259</name>
</gene>